<proteinExistence type="predicted"/>
<dbReference type="EMBL" id="BAAAZA010000001">
    <property type="protein sequence ID" value="GAA3843756.1"/>
    <property type="molecule type" value="Genomic_DNA"/>
</dbReference>
<evidence type="ECO:0000313" key="2">
    <source>
        <dbReference type="EMBL" id="GAA3843756.1"/>
    </source>
</evidence>
<dbReference type="Proteomes" id="UP001501563">
    <property type="component" value="Unassembled WGS sequence"/>
</dbReference>
<organism evidence="2 3">
    <name type="scientific">Streptomyces lannensis</name>
    <dbReference type="NCBI Taxonomy" id="766498"/>
    <lineage>
        <taxon>Bacteria</taxon>
        <taxon>Bacillati</taxon>
        <taxon>Actinomycetota</taxon>
        <taxon>Actinomycetes</taxon>
        <taxon>Kitasatosporales</taxon>
        <taxon>Streptomycetaceae</taxon>
        <taxon>Streptomyces</taxon>
    </lineage>
</organism>
<reference evidence="3" key="1">
    <citation type="journal article" date="2019" name="Int. J. Syst. Evol. Microbiol.">
        <title>The Global Catalogue of Microorganisms (GCM) 10K type strain sequencing project: providing services to taxonomists for standard genome sequencing and annotation.</title>
        <authorList>
            <consortium name="The Broad Institute Genomics Platform"/>
            <consortium name="The Broad Institute Genome Sequencing Center for Infectious Disease"/>
            <person name="Wu L."/>
            <person name="Ma J."/>
        </authorList>
    </citation>
    <scope>NUCLEOTIDE SEQUENCE [LARGE SCALE GENOMIC DNA]</scope>
    <source>
        <strain evidence="3">JCM 16578</strain>
    </source>
</reference>
<gene>
    <name evidence="2" type="ORF">GCM10022207_00140</name>
</gene>
<comment type="caution">
    <text evidence="2">The sequence shown here is derived from an EMBL/GenBank/DDBJ whole genome shotgun (WGS) entry which is preliminary data.</text>
</comment>
<accession>A0ABP7JGH3</accession>
<keyword evidence="1" id="KW-1133">Transmembrane helix</keyword>
<protein>
    <submittedName>
        <fullName evidence="2">Uncharacterized protein</fullName>
    </submittedName>
</protein>
<keyword evidence="1" id="KW-0812">Transmembrane</keyword>
<feature type="transmembrane region" description="Helical" evidence="1">
    <location>
        <begin position="54"/>
        <end position="74"/>
    </location>
</feature>
<keyword evidence="1" id="KW-0472">Membrane</keyword>
<evidence type="ECO:0000256" key="1">
    <source>
        <dbReference type="SAM" id="Phobius"/>
    </source>
</evidence>
<sequence>MRVDDEISEFHVEVTPMSRAIAVPARADATEAKTNPSMNIPPPVATVRRRRKRLVRWLVTAMSPGSCAVVVTGVPSRSSFCPCPAFDDEFL</sequence>
<name>A0ABP7JGH3_9ACTN</name>
<evidence type="ECO:0000313" key="3">
    <source>
        <dbReference type="Proteomes" id="UP001501563"/>
    </source>
</evidence>
<keyword evidence="3" id="KW-1185">Reference proteome</keyword>